<accession>A0A2N6LEK3</accession>
<keyword evidence="1" id="KW-0812">Transmembrane</keyword>
<evidence type="ECO:0000313" key="3">
    <source>
        <dbReference type="Proteomes" id="UP000235081"/>
    </source>
</evidence>
<organism evidence="2 3">
    <name type="scientific">Fischerella thermalis CCMEE 5318</name>
    <dbReference type="NCBI Taxonomy" id="2019666"/>
    <lineage>
        <taxon>Bacteria</taxon>
        <taxon>Bacillati</taxon>
        <taxon>Cyanobacteriota</taxon>
        <taxon>Cyanophyceae</taxon>
        <taxon>Nostocales</taxon>
        <taxon>Hapalosiphonaceae</taxon>
        <taxon>Fischerella</taxon>
    </lineage>
</organism>
<dbReference type="AlphaFoldDB" id="A0A2N6LEK3"/>
<keyword evidence="1" id="KW-1133">Transmembrane helix</keyword>
<gene>
    <name evidence="2" type="ORF">CEN46_13595</name>
</gene>
<reference evidence="2 3" key="1">
    <citation type="submission" date="2017-07" db="EMBL/GenBank/DDBJ databases">
        <title>Genomes of Fischerella (Mastigocladus) sp. strains.</title>
        <authorList>
            <person name="Miller S.R."/>
        </authorList>
    </citation>
    <scope>NUCLEOTIDE SEQUENCE [LARGE SCALE GENOMIC DNA]</scope>
    <source>
        <strain evidence="2 3">CCMEE 5318</strain>
    </source>
</reference>
<feature type="non-terminal residue" evidence="2">
    <location>
        <position position="1"/>
    </location>
</feature>
<evidence type="ECO:0000313" key="2">
    <source>
        <dbReference type="EMBL" id="PMB21877.1"/>
    </source>
</evidence>
<dbReference type="EMBL" id="NMQE01000393">
    <property type="protein sequence ID" value="PMB21877.1"/>
    <property type="molecule type" value="Genomic_DNA"/>
</dbReference>
<keyword evidence="1" id="KW-0472">Membrane</keyword>
<comment type="caution">
    <text evidence="2">The sequence shown here is derived from an EMBL/GenBank/DDBJ whole genome shotgun (WGS) entry which is preliminary data.</text>
</comment>
<feature type="transmembrane region" description="Helical" evidence="1">
    <location>
        <begin position="82"/>
        <end position="102"/>
    </location>
</feature>
<name>A0A2N6LEK3_9CYAN</name>
<proteinExistence type="predicted"/>
<protein>
    <submittedName>
        <fullName evidence="2">ABC transporter</fullName>
    </submittedName>
</protein>
<sequence length="136" mass="15277">ELNFIDEIQPLITDLFRRHLFGEAPVRSLLRTALDLKSLSLQSPRQIEFLLDRVTSETLQWNLNIRGLDSLRRTTDDAANRLSFSILVGSLIMGAAIISSNARTPEFSLLSNVLFATASLLGLWLIISILRSGRLR</sequence>
<dbReference type="Proteomes" id="UP000235081">
    <property type="component" value="Unassembled WGS sequence"/>
</dbReference>
<feature type="transmembrane region" description="Helical" evidence="1">
    <location>
        <begin position="108"/>
        <end position="130"/>
    </location>
</feature>
<evidence type="ECO:0000256" key="1">
    <source>
        <dbReference type="SAM" id="Phobius"/>
    </source>
</evidence>